<dbReference type="EMBL" id="JANJYI010000008">
    <property type="protein sequence ID" value="KAK2638382.1"/>
    <property type="molecule type" value="Genomic_DNA"/>
</dbReference>
<gene>
    <name evidence="2" type="ORF">Ddye_026177</name>
</gene>
<dbReference type="Proteomes" id="UP001280121">
    <property type="component" value="Unassembled WGS sequence"/>
</dbReference>
<evidence type="ECO:0000313" key="3">
    <source>
        <dbReference type="Proteomes" id="UP001280121"/>
    </source>
</evidence>
<feature type="compositionally biased region" description="Polar residues" evidence="1">
    <location>
        <begin position="127"/>
        <end position="142"/>
    </location>
</feature>
<keyword evidence="3" id="KW-1185">Reference proteome</keyword>
<dbReference type="PANTHER" id="PTHR46250:SF18">
    <property type="entry name" value="MYB_SANT-LIKE DOMAIN-CONTAINING PROTEIN"/>
    <property type="match status" value="1"/>
</dbReference>
<comment type="caution">
    <text evidence="2">The sequence shown here is derived from an EMBL/GenBank/DDBJ whole genome shotgun (WGS) entry which is preliminary data.</text>
</comment>
<proteinExistence type="predicted"/>
<evidence type="ECO:0008006" key="4">
    <source>
        <dbReference type="Google" id="ProtNLM"/>
    </source>
</evidence>
<dbReference type="AlphaFoldDB" id="A0AAD9TMA8"/>
<name>A0AAD9TMA8_9ROSI</name>
<sequence>MMSDKNSGCGFRAQPRIDSCIELLKKQYHAISEMLRPFASGFGWNDDLNCVVVEKNVFDEWVKSHPTAKGLRNKPFPYYEDLRIVFGKDCANGQGAMRFSETIEEIDNQDDQYNDFDLFYPSDELNANANMSSTKTPLTQSSKKGKKRSKNEDPIVDFLKDSVKKFGSMHTAASDSIKPLTDCFQFEDEVLLRG</sequence>
<feature type="region of interest" description="Disordered" evidence="1">
    <location>
        <begin position="127"/>
        <end position="151"/>
    </location>
</feature>
<protein>
    <recommendedName>
        <fullName evidence="4">Myb/SANT-like domain-containing protein</fullName>
    </recommendedName>
</protein>
<evidence type="ECO:0000256" key="1">
    <source>
        <dbReference type="SAM" id="MobiDB-lite"/>
    </source>
</evidence>
<organism evidence="2 3">
    <name type="scientific">Dipteronia dyeriana</name>
    <dbReference type="NCBI Taxonomy" id="168575"/>
    <lineage>
        <taxon>Eukaryota</taxon>
        <taxon>Viridiplantae</taxon>
        <taxon>Streptophyta</taxon>
        <taxon>Embryophyta</taxon>
        <taxon>Tracheophyta</taxon>
        <taxon>Spermatophyta</taxon>
        <taxon>Magnoliopsida</taxon>
        <taxon>eudicotyledons</taxon>
        <taxon>Gunneridae</taxon>
        <taxon>Pentapetalae</taxon>
        <taxon>rosids</taxon>
        <taxon>malvids</taxon>
        <taxon>Sapindales</taxon>
        <taxon>Sapindaceae</taxon>
        <taxon>Hippocastanoideae</taxon>
        <taxon>Acereae</taxon>
        <taxon>Dipteronia</taxon>
    </lineage>
</organism>
<evidence type="ECO:0000313" key="2">
    <source>
        <dbReference type="EMBL" id="KAK2638382.1"/>
    </source>
</evidence>
<accession>A0AAD9TMA8</accession>
<reference evidence="2" key="1">
    <citation type="journal article" date="2023" name="Plant J.">
        <title>Genome sequences and population genomics provide insights into the demographic history, inbreeding, and mutation load of two 'living fossil' tree species of Dipteronia.</title>
        <authorList>
            <person name="Feng Y."/>
            <person name="Comes H.P."/>
            <person name="Chen J."/>
            <person name="Zhu S."/>
            <person name="Lu R."/>
            <person name="Zhang X."/>
            <person name="Li P."/>
            <person name="Qiu J."/>
            <person name="Olsen K.M."/>
            <person name="Qiu Y."/>
        </authorList>
    </citation>
    <scope>NUCLEOTIDE SEQUENCE</scope>
    <source>
        <strain evidence="2">KIB01</strain>
    </source>
</reference>
<dbReference type="PANTHER" id="PTHR46250">
    <property type="entry name" value="MYB/SANT-LIKE DNA-BINDING DOMAIN PROTEIN-RELATED"/>
    <property type="match status" value="1"/>
</dbReference>